<dbReference type="Pfam" id="PF03591">
    <property type="entry name" value="AzlC"/>
    <property type="match status" value="1"/>
</dbReference>
<proteinExistence type="inferred from homology"/>
<feature type="transmembrane region" description="Helical" evidence="8">
    <location>
        <begin position="146"/>
        <end position="169"/>
    </location>
</feature>
<sequence>MSNTHIVSNPSTHRQSTFLDGARDALVIVFTYLPVAFAFGVAAVGFGFNSWEALFLSSTIYAGASQFIVIALLASGSSIWVAAITVIILDLRHVLYGPAMYQQFPSAVKPTLSMKKTGFWAWGLTDEVFARGLIELSQRKQNWSEAWMLGLSFTSWASWAFGSFVGAMFADQIHLMPMFLQASFDFLLPALFLSFLLAAFEKKNLHIIISALLFSALGYLWLGLSFAIFSGIIAGMVVALIKYYGIDKNTSQGAQSHEH</sequence>
<accession>A0A9X2B6C4</accession>
<evidence type="ECO:0000256" key="3">
    <source>
        <dbReference type="ARBA" id="ARBA00022448"/>
    </source>
</evidence>
<dbReference type="EMBL" id="JAKUML010000010">
    <property type="protein sequence ID" value="MCJ8146736.1"/>
    <property type="molecule type" value="Genomic_DNA"/>
</dbReference>
<evidence type="ECO:0000313" key="9">
    <source>
        <dbReference type="EMBL" id="MCJ8146736.1"/>
    </source>
</evidence>
<comment type="similarity">
    <text evidence="2">Belongs to the AzlC family.</text>
</comment>
<dbReference type="PANTHER" id="PTHR34979">
    <property type="entry name" value="INNER MEMBRANE PROTEIN YGAZ"/>
    <property type="match status" value="1"/>
</dbReference>
<dbReference type="PANTHER" id="PTHR34979:SF1">
    <property type="entry name" value="INNER MEMBRANE PROTEIN YGAZ"/>
    <property type="match status" value="1"/>
</dbReference>
<organism evidence="9 10">
    <name type="scientific">Acinetobacter sedimenti</name>
    <dbReference type="NCBI Taxonomy" id="2919922"/>
    <lineage>
        <taxon>Bacteria</taxon>
        <taxon>Pseudomonadati</taxon>
        <taxon>Pseudomonadota</taxon>
        <taxon>Gammaproteobacteria</taxon>
        <taxon>Moraxellales</taxon>
        <taxon>Moraxellaceae</taxon>
        <taxon>Acinetobacter</taxon>
    </lineage>
</organism>
<gene>
    <name evidence="9" type="ORF">MKI79_07460</name>
</gene>
<feature type="transmembrane region" description="Helical" evidence="8">
    <location>
        <begin position="25"/>
        <end position="48"/>
    </location>
</feature>
<feature type="transmembrane region" description="Helical" evidence="8">
    <location>
        <begin position="68"/>
        <end position="91"/>
    </location>
</feature>
<evidence type="ECO:0000256" key="6">
    <source>
        <dbReference type="ARBA" id="ARBA00022989"/>
    </source>
</evidence>
<evidence type="ECO:0000256" key="1">
    <source>
        <dbReference type="ARBA" id="ARBA00004651"/>
    </source>
</evidence>
<keyword evidence="6 8" id="KW-1133">Transmembrane helix</keyword>
<dbReference type="Proteomes" id="UP001139701">
    <property type="component" value="Unassembled WGS sequence"/>
</dbReference>
<feature type="transmembrane region" description="Helical" evidence="8">
    <location>
        <begin position="205"/>
        <end position="222"/>
    </location>
</feature>
<protein>
    <submittedName>
        <fullName evidence="9">AzlC family ABC transporter permease</fullName>
    </submittedName>
</protein>
<dbReference type="RefSeq" id="WP_241571556.1">
    <property type="nucleotide sequence ID" value="NZ_JAKUML010000010.1"/>
</dbReference>
<dbReference type="GO" id="GO:0005886">
    <property type="term" value="C:plasma membrane"/>
    <property type="evidence" value="ECO:0007669"/>
    <property type="project" value="UniProtKB-SubCell"/>
</dbReference>
<evidence type="ECO:0000313" key="10">
    <source>
        <dbReference type="Proteomes" id="UP001139701"/>
    </source>
</evidence>
<evidence type="ECO:0000256" key="7">
    <source>
        <dbReference type="ARBA" id="ARBA00023136"/>
    </source>
</evidence>
<dbReference type="InterPro" id="IPR011606">
    <property type="entry name" value="Brnchd-chn_aa_trnsp_permease"/>
</dbReference>
<dbReference type="GO" id="GO:1903785">
    <property type="term" value="P:L-valine transmembrane transport"/>
    <property type="evidence" value="ECO:0007669"/>
    <property type="project" value="TreeGrafter"/>
</dbReference>
<evidence type="ECO:0000256" key="4">
    <source>
        <dbReference type="ARBA" id="ARBA00022475"/>
    </source>
</evidence>
<keyword evidence="7 8" id="KW-0472">Membrane</keyword>
<evidence type="ECO:0000256" key="2">
    <source>
        <dbReference type="ARBA" id="ARBA00010735"/>
    </source>
</evidence>
<keyword evidence="10" id="KW-1185">Reference proteome</keyword>
<keyword evidence="3" id="KW-0813">Transport</keyword>
<reference evidence="9" key="1">
    <citation type="submission" date="2022-02" db="EMBL/GenBank/DDBJ databases">
        <title>Acinetobacter A3.8 sp. nov., isolated from Sediment (Zhairuo Island).</title>
        <authorList>
            <person name="Zheng K."/>
        </authorList>
    </citation>
    <scope>NUCLEOTIDE SEQUENCE</scope>
    <source>
        <strain evidence="9">A3.8</strain>
    </source>
</reference>
<evidence type="ECO:0000256" key="8">
    <source>
        <dbReference type="SAM" id="Phobius"/>
    </source>
</evidence>
<feature type="transmembrane region" description="Helical" evidence="8">
    <location>
        <begin position="175"/>
        <end position="198"/>
    </location>
</feature>
<comment type="caution">
    <text evidence="9">The sequence shown here is derived from an EMBL/GenBank/DDBJ whole genome shotgun (WGS) entry which is preliminary data.</text>
</comment>
<comment type="subcellular location">
    <subcellularLocation>
        <location evidence="1">Cell membrane</location>
        <topology evidence="1">Multi-pass membrane protein</topology>
    </subcellularLocation>
</comment>
<keyword evidence="5 8" id="KW-0812">Transmembrane</keyword>
<name>A0A9X2B6C4_9GAMM</name>
<evidence type="ECO:0000256" key="5">
    <source>
        <dbReference type="ARBA" id="ARBA00022692"/>
    </source>
</evidence>
<keyword evidence="4" id="KW-1003">Cell membrane</keyword>
<dbReference type="AlphaFoldDB" id="A0A9X2B6C4"/>